<dbReference type="EMBL" id="JACDTQ010001359">
    <property type="protein sequence ID" value="KAF5923202.1"/>
    <property type="molecule type" value="Genomic_DNA"/>
</dbReference>
<dbReference type="GO" id="GO:0020037">
    <property type="term" value="F:heme binding"/>
    <property type="evidence" value="ECO:0007669"/>
    <property type="project" value="InterPro"/>
</dbReference>
<evidence type="ECO:0000256" key="2">
    <source>
        <dbReference type="ARBA" id="ARBA00004167"/>
    </source>
</evidence>
<organism evidence="7 8">
    <name type="scientific">Diceros bicornis minor</name>
    <name type="common">South-central black rhinoceros</name>
    <dbReference type="NCBI Taxonomy" id="77932"/>
    <lineage>
        <taxon>Eukaryota</taxon>
        <taxon>Metazoa</taxon>
        <taxon>Chordata</taxon>
        <taxon>Craniata</taxon>
        <taxon>Vertebrata</taxon>
        <taxon>Euteleostomi</taxon>
        <taxon>Mammalia</taxon>
        <taxon>Eutheria</taxon>
        <taxon>Laurasiatheria</taxon>
        <taxon>Perissodactyla</taxon>
        <taxon>Rhinocerotidae</taxon>
        <taxon>Diceros</taxon>
    </lineage>
</organism>
<evidence type="ECO:0000256" key="6">
    <source>
        <dbReference type="ARBA" id="ARBA00023136"/>
    </source>
</evidence>
<keyword evidence="6" id="KW-0472">Membrane</keyword>
<feature type="non-terminal residue" evidence="7">
    <location>
        <position position="155"/>
    </location>
</feature>
<proteinExistence type="inferred from homology"/>
<name>A0A7J7F581_DICBM</name>
<dbReference type="PANTHER" id="PTHR24291">
    <property type="entry name" value="CYTOCHROME P450 FAMILY 4"/>
    <property type="match status" value="1"/>
</dbReference>
<evidence type="ECO:0000256" key="4">
    <source>
        <dbReference type="ARBA" id="ARBA00022692"/>
    </source>
</evidence>
<evidence type="ECO:0000313" key="7">
    <source>
        <dbReference type="EMBL" id="KAF5923202.1"/>
    </source>
</evidence>
<sequence>AENSSDTDLRSEVNTFMLAGLDTMAGGISWLLYHLPLSPEHQERCREGIRGILGDGSSITWDQLGITVVHSIWGLHHSYAIWENLYKFFHGTPSFHLTVRNCIWQHFAMAELKVAIALILLRFKVIPDPTRPLVFLPQVILKPKSGVHLHLKKLP</sequence>
<evidence type="ECO:0000256" key="1">
    <source>
        <dbReference type="ARBA" id="ARBA00001971"/>
    </source>
</evidence>
<dbReference type="SUPFAM" id="SSF48264">
    <property type="entry name" value="Cytochrome P450"/>
    <property type="match status" value="1"/>
</dbReference>
<gene>
    <name evidence="7" type="ORF">HPG69_012292</name>
</gene>
<dbReference type="InterPro" id="IPR036396">
    <property type="entry name" value="Cyt_P450_sf"/>
</dbReference>
<comment type="subcellular location">
    <subcellularLocation>
        <location evidence="2">Membrane</location>
        <topology evidence="2">Single-pass membrane protein</topology>
    </subcellularLocation>
</comment>
<dbReference type="Proteomes" id="UP000551758">
    <property type="component" value="Unassembled WGS sequence"/>
</dbReference>
<keyword evidence="8" id="KW-1185">Reference proteome</keyword>
<evidence type="ECO:0000313" key="8">
    <source>
        <dbReference type="Proteomes" id="UP000551758"/>
    </source>
</evidence>
<keyword evidence="4" id="KW-0812">Transmembrane</keyword>
<dbReference type="InterPro" id="IPR001128">
    <property type="entry name" value="Cyt_P450"/>
</dbReference>
<dbReference type="InterPro" id="IPR050196">
    <property type="entry name" value="Cytochrome_P450_Monoox"/>
</dbReference>
<dbReference type="Pfam" id="PF00067">
    <property type="entry name" value="p450"/>
    <property type="match status" value="2"/>
</dbReference>
<accession>A0A7J7F581</accession>
<evidence type="ECO:0000256" key="3">
    <source>
        <dbReference type="ARBA" id="ARBA00010617"/>
    </source>
</evidence>
<dbReference type="AlphaFoldDB" id="A0A7J7F581"/>
<dbReference type="GO" id="GO:0016020">
    <property type="term" value="C:membrane"/>
    <property type="evidence" value="ECO:0007669"/>
    <property type="project" value="UniProtKB-SubCell"/>
</dbReference>
<reference evidence="7 8" key="1">
    <citation type="journal article" date="2020" name="Mol. Biol. Evol.">
        <title>Interspecific Gene Flow and the Evolution of Specialization in Black and White Rhinoceros.</title>
        <authorList>
            <person name="Moodley Y."/>
            <person name="Westbury M.V."/>
            <person name="Russo I.M."/>
            <person name="Gopalakrishnan S."/>
            <person name="Rakotoarivelo A."/>
            <person name="Olsen R.A."/>
            <person name="Prost S."/>
            <person name="Tunstall T."/>
            <person name="Ryder O.A."/>
            <person name="Dalen L."/>
            <person name="Bruford M.W."/>
        </authorList>
    </citation>
    <scope>NUCLEOTIDE SEQUENCE [LARGE SCALE GENOMIC DNA]</scope>
    <source>
        <strain evidence="7">SBR-YM</strain>
        <tissue evidence="7">Skin</tissue>
    </source>
</reference>
<dbReference type="GO" id="GO:0005506">
    <property type="term" value="F:iron ion binding"/>
    <property type="evidence" value="ECO:0007669"/>
    <property type="project" value="InterPro"/>
</dbReference>
<dbReference type="PANTHER" id="PTHR24291:SF63">
    <property type="entry name" value="CYTOCHROME P450 4X1-RELATED"/>
    <property type="match status" value="1"/>
</dbReference>
<dbReference type="GO" id="GO:0004497">
    <property type="term" value="F:monooxygenase activity"/>
    <property type="evidence" value="ECO:0007669"/>
    <property type="project" value="InterPro"/>
</dbReference>
<comment type="similarity">
    <text evidence="3">Belongs to the cytochrome P450 family.</text>
</comment>
<dbReference type="Gene3D" id="1.10.630.10">
    <property type="entry name" value="Cytochrome P450"/>
    <property type="match status" value="2"/>
</dbReference>
<keyword evidence="5" id="KW-1133">Transmembrane helix</keyword>
<protein>
    <submittedName>
        <fullName evidence="7">Uncharacterized protein</fullName>
    </submittedName>
</protein>
<comment type="cofactor">
    <cofactor evidence="1">
        <name>heme</name>
        <dbReference type="ChEBI" id="CHEBI:30413"/>
    </cofactor>
</comment>
<evidence type="ECO:0000256" key="5">
    <source>
        <dbReference type="ARBA" id="ARBA00022989"/>
    </source>
</evidence>
<dbReference type="GO" id="GO:0016705">
    <property type="term" value="F:oxidoreductase activity, acting on paired donors, with incorporation or reduction of molecular oxygen"/>
    <property type="evidence" value="ECO:0007669"/>
    <property type="project" value="InterPro"/>
</dbReference>
<comment type="caution">
    <text evidence="7">The sequence shown here is derived from an EMBL/GenBank/DDBJ whole genome shotgun (WGS) entry which is preliminary data.</text>
</comment>